<reference evidence="2" key="1">
    <citation type="submission" date="2022-11" db="EMBL/GenBank/DDBJ databases">
        <authorList>
            <person name="Kikuchi T."/>
        </authorList>
    </citation>
    <scope>NUCLEOTIDE SEQUENCE</scope>
    <source>
        <strain evidence="2">PS1010</strain>
    </source>
</reference>
<comment type="caution">
    <text evidence="2">The sequence shown here is derived from an EMBL/GenBank/DDBJ whole genome shotgun (WGS) entry which is preliminary data.</text>
</comment>
<name>A0A9P1IRF4_9PELO</name>
<organism evidence="2 3">
    <name type="scientific">Caenorhabditis angaria</name>
    <dbReference type="NCBI Taxonomy" id="860376"/>
    <lineage>
        <taxon>Eukaryota</taxon>
        <taxon>Metazoa</taxon>
        <taxon>Ecdysozoa</taxon>
        <taxon>Nematoda</taxon>
        <taxon>Chromadorea</taxon>
        <taxon>Rhabditida</taxon>
        <taxon>Rhabditina</taxon>
        <taxon>Rhabditomorpha</taxon>
        <taxon>Rhabditoidea</taxon>
        <taxon>Rhabditidae</taxon>
        <taxon>Peloderinae</taxon>
        <taxon>Caenorhabditis</taxon>
    </lineage>
</organism>
<protein>
    <submittedName>
        <fullName evidence="2">Uncharacterized protein</fullName>
    </submittedName>
</protein>
<evidence type="ECO:0000313" key="3">
    <source>
        <dbReference type="Proteomes" id="UP001152747"/>
    </source>
</evidence>
<evidence type="ECO:0000256" key="1">
    <source>
        <dbReference type="SAM" id="MobiDB-lite"/>
    </source>
</evidence>
<proteinExistence type="predicted"/>
<dbReference type="AlphaFoldDB" id="A0A9P1IRF4"/>
<feature type="region of interest" description="Disordered" evidence="1">
    <location>
        <begin position="34"/>
        <end position="63"/>
    </location>
</feature>
<feature type="compositionally biased region" description="Low complexity" evidence="1">
    <location>
        <begin position="35"/>
        <end position="45"/>
    </location>
</feature>
<feature type="compositionally biased region" description="Polar residues" evidence="1">
    <location>
        <begin position="46"/>
        <end position="63"/>
    </location>
</feature>
<accession>A0A9P1IRF4</accession>
<evidence type="ECO:0000313" key="2">
    <source>
        <dbReference type="EMBL" id="CAI5448994.1"/>
    </source>
</evidence>
<dbReference type="EMBL" id="CANHGI010000004">
    <property type="protein sequence ID" value="CAI5448994.1"/>
    <property type="molecule type" value="Genomic_DNA"/>
</dbReference>
<dbReference type="Proteomes" id="UP001152747">
    <property type="component" value="Unassembled WGS sequence"/>
</dbReference>
<gene>
    <name evidence="2" type="ORF">CAMP_LOCUS11631</name>
</gene>
<keyword evidence="3" id="KW-1185">Reference proteome</keyword>
<sequence>MSDREIILRECEKDPKFAEVWLSVQRGVARDLTFESENTTTTEETASQTMDSGPSTSESKSSFVSPELSDVEVKNLMDKYYYGSSKLLHKVDYPFYAEGIVLPSFGKIEVFSRRVGKFEISGDIARNSKDDFVYWLEMGNGIRRGFTFFSPKKSLAIFRPVFKYMKKPEDVSITSFGMLGYSRSGDETTWIVWNDHCGLMKAKFGSARISKNKYGIMHPRMEIVKFTGSIGMGNQLEISEIVHHTDTSLQESGFPTEVVYVDDLEYDSKIGNRHKFWSQSLKIFCIVNDYQFAISGFDENQKYISFIVPNFEDSRVLEWRGLILTTSENAKSNDQLGKFEKLAMKNNVKLFPFDNNSNVAPPTTNTVSCDVTFIKSE</sequence>